<proteinExistence type="predicted"/>
<comment type="caution">
    <text evidence="1">The sequence shown here is derived from an EMBL/GenBank/DDBJ whole genome shotgun (WGS) entry which is preliminary data.</text>
</comment>
<dbReference type="EMBL" id="CAJVQC010117700">
    <property type="protein sequence ID" value="CAG8837451.1"/>
    <property type="molecule type" value="Genomic_DNA"/>
</dbReference>
<feature type="non-terminal residue" evidence="1">
    <location>
        <position position="283"/>
    </location>
</feature>
<name>A0ACA9SG49_9GLOM</name>
<protein>
    <submittedName>
        <fullName evidence="1">25312_t:CDS:1</fullName>
    </submittedName>
</protein>
<evidence type="ECO:0000313" key="1">
    <source>
        <dbReference type="EMBL" id="CAG8837451.1"/>
    </source>
</evidence>
<gene>
    <name evidence="1" type="ORF">RPERSI_LOCUS30313</name>
</gene>
<dbReference type="Proteomes" id="UP000789920">
    <property type="component" value="Unassembled WGS sequence"/>
</dbReference>
<keyword evidence="2" id="KW-1185">Reference proteome</keyword>
<accession>A0ACA9SG49</accession>
<reference evidence="1" key="1">
    <citation type="submission" date="2021-06" db="EMBL/GenBank/DDBJ databases">
        <authorList>
            <person name="Kallberg Y."/>
            <person name="Tangrot J."/>
            <person name="Rosling A."/>
        </authorList>
    </citation>
    <scope>NUCLEOTIDE SEQUENCE</scope>
    <source>
        <strain evidence="1">MA461A</strain>
    </source>
</reference>
<feature type="non-terminal residue" evidence="1">
    <location>
        <position position="1"/>
    </location>
</feature>
<sequence length="283" mass="30202">HLSTDINVSRDQLLNTGSLTGHDQRLSIEQNQSSDQRLVNESRPSIDARANLSHNGHAVRASLSLNHRDATPYRRPIPRNVRISEDSTNANGVSGLGLVQTTRITSPLQGGATGIVPTNVHINGHGSVMQLSQMTPQVATRQLSGNTQTNITSAISSTELTRTSSNPGIIMNNTTPVLTRTPSNPGMMVNSVTSGLSRTPSNPGVIMNGTSPRLTRTHSNSGIIINTATPVIDPRRLQRTPSTQEGIIMNITPLSRTSSNSGMMINNSVSLIDPNKINNGTTL</sequence>
<organism evidence="1 2">
    <name type="scientific">Racocetra persica</name>
    <dbReference type="NCBI Taxonomy" id="160502"/>
    <lineage>
        <taxon>Eukaryota</taxon>
        <taxon>Fungi</taxon>
        <taxon>Fungi incertae sedis</taxon>
        <taxon>Mucoromycota</taxon>
        <taxon>Glomeromycotina</taxon>
        <taxon>Glomeromycetes</taxon>
        <taxon>Diversisporales</taxon>
        <taxon>Gigasporaceae</taxon>
        <taxon>Racocetra</taxon>
    </lineage>
</organism>
<evidence type="ECO:0000313" key="2">
    <source>
        <dbReference type="Proteomes" id="UP000789920"/>
    </source>
</evidence>